<sequence length="547" mass="61580">MMYGFFALIPGLTISAYKRTAPVNPKFAGQRRGFAGAFMHLLAEHEELYGYVEKHVRKAAGRSSSVLAKAIRVEFLKKCAKFRAPNQYPFNTEDQGARALVRFIERMRQEQCAIEASAEGEAALEQPLTGQPSGAQQLRPFEEIEHDGHNGDFYFVIKTPGLRGEWIYTTPMRLWLLIAVDRASRAILGYSYRLGSTNYPAISVMRSFAHALVPWEPKALTLPHLRYKDGAGFPSGVAPQARGRLIDLVCLDGAKANTANFTMGGLTTAIGATVNYGRVRFPIARPFVERLNQTLETHGFRRLPIGFDPKAPAEERKRALKAASEHAVTIEELEQIIDVMLANYNSDPHESLVNRSPNEYIRMWDDHAASPLRRVANPEELARRLLRVELIKTIRGGGSSHRAPYVELWGARYTNDVLRKVTDSIGKKVRLVVDVDGDIRLVRAYLRRGGKEFPLGILKAGPPWHLTPHTLEQRQIVRRARRTGKLVAKPGSDMLQTFKEIQQREAEDRKSATNQLVKAGRIGEPQKLNRELDAKARVPEKNWIKIK</sequence>
<dbReference type="InterPro" id="IPR012337">
    <property type="entry name" value="RNaseH-like_sf"/>
</dbReference>
<dbReference type="SUPFAM" id="SSF53098">
    <property type="entry name" value="Ribonuclease H-like"/>
    <property type="match status" value="1"/>
</dbReference>
<feature type="domain" description="Integrase catalytic" evidence="1">
    <location>
        <begin position="136"/>
        <end position="365"/>
    </location>
</feature>
<dbReference type="PROSITE" id="PS50994">
    <property type="entry name" value="INTEGRASE"/>
    <property type="match status" value="1"/>
</dbReference>
<keyword evidence="3" id="KW-1185">Reference proteome</keyword>
<dbReference type="RefSeq" id="WP_223675334.1">
    <property type="nucleotide sequence ID" value="NZ_JAINZW010000002.1"/>
</dbReference>
<comment type="caution">
    <text evidence="2">The sequence shown here is derived from an EMBL/GenBank/DDBJ whole genome shotgun (WGS) entry which is preliminary data.</text>
</comment>
<reference evidence="2 3" key="1">
    <citation type="submission" date="2021-09" db="EMBL/GenBank/DDBJ databases">
        <title>Lysobacter sp. 13A isolated from the river sediment.</title>
        <authorList>
            <person name="Liu H."/>
            <person name="Li S."/>
            <person name="Mao S."/>
        </authorList>
    </citation>
    <scope>NUCLEOTIDE SEQUENCE [LARGE SCALE GENOMIC DNA]</scope>
    <source>
        <strain evidence="2 3">13A</strain>
    </source>
</reference>
<dbReference type="Proteomes" id="UP001430954">
    <property type="component" value="Unassembled WGS sequence"/>
</dbReference>
<accession>A0ABS7T5G3</accession>
<dbReference type="InterPro" id="IPR001584">
    <property type="entry name" value="Integrase_cat-core"/>
</dbReference>
<evidence type="ECO:0000313" key="2">
    <source>
        <dbReference type="EMBL" id="MBZ4039093.1"/>
    </source>
</evidence>
<dbReference type="InterPro" id="IPR036397">
    <property type="entry name" value="RNaseH_sf"/>
</dbReference>
<dbReference type="Gene3D" id="3.30.420.10">
    <property type="entry name" value="Ribonuclease H-like superfamily/Ribonuclease H"/>
    <property type="match status" value="1"/>
</dbReference>
<evidence type="ECO:0000259" key="1">
    <source>
        <dbReference type="PROSITE" id="PS50994"/>
    </source>
</evidence>
<evidence type="ECO:0000313" key="3">
    <source>
        <dbReference type="Proteomes" id="UP001430954"/>
    </source>
</evidence>
<organism evidence="2 3">
    <name type="scientific">Novilysobacter selenitireducens</name>
    <dbReference type="NCBI Taxonomy" id="2872639"/>
    <lineage>
        <taxon>Bacteria</taxon>
        <taxon>Pseudomonadati</taxon>
        <taxon>Pseudomonadota</taxon>
        <taxon>Gammaproteobacteria</taxon>
        <taxon>Lysobacterales</taxon>
        <taxon>Lysobacteraceae</taxon>
        <taxon>Novilysobacter</taxon>
    </lineage>
</organism>
<protein>
    <recommendedName>
        <fullName evidence="1">Integrase catalytic domain-containing protein</fullName>
    </recommendedName>
</protein>
<gene>
    <name evidence="2" type="ORF">K6753_06050</name>
</gene>
<proteinExistence type="predicted"/>
<name>A0ABS7T5G3_9GAMM</name>
<dbReference type="EMBL" id="JAINZW010000002">
    <property type="protein sequence ID" value="MBZ4039093.1"/>
    <property type="molecule type" value="Genomic_DNA"/>
</dbReference>